<proteinExistence type="predicted"/>
<evidence type="ECO:0000313" key="2">
    <source>
        <dbReference type="Proteomes" id="UP001221898"/>
    </source>
</evidence>
<dbReference type="Proteomes" id="UP001221898">
    <property type="component" value="Unassembled WGS sequence"/>
</dbReference>
<organism evidence="1 2">
    <name type="scientific">Aldrovandia affinis</name>
    <dbReference type="NCBI Taxonomy" id="143900"/>
    <lineage>
        <taxon>Eukaryota</taxon>
        <taxon>Metazoa</taxon>
        <taxon>Chordata</taxon>
        <taxon>Craniata</taxon>
        <taxon>Vertebrata</taxon>
        <taxon>Euteleostomi</taxon>
        <taxon>Actinopterygii</taxon>
        <taxon>Neopterygii</taxon>
        <taxon>Teleostei</taxon>
        <taxon>Notacanthiformes</taxon>
        <taxon>Halosauridae</taxon>
        <taxon>Aldrovandia</taxon>
    </lineage>
</organism>
<keyword evidence="2" id="KW-1185">Reference proteome</keyword>
<comment type="caution">
    <text evidence="1">The sequence shown here is derived from an EMBL/GenBank/DDBJ whole genome shotgun (WGS) entry which is preliminary data.</text>
</comment>
<gene>
    <name evidence="1" type="ORF">AAFF_G00363540</name>
</gene>
<name>A0AAD7SIB5_9TELE</name>
<sequence>MLESASHLVQKRRIDTSSLDREQVKEEAFAECADQRSVRFAVRLPGTSSRAALRLAAHAVLRLHSTLAFNLIETKGTLAPGLLRVPDWIGVLAGAPRGLRAGGWGPEGECGDSRELQMRGRRADSKGPLWAALWPNSISLQQPA</sequence>
<protein>
    <submittedName>
        <fullName evidence="1">Uncharacterized protein</fullName>
    </submittedName>
</protein>
<reference evidence="1" key="1">
    <citation type="journal article" date="2023" name="Science">
        <title>Genome structures resolve the early diversification of teleost fishes.</title>
        <authorList>
            <person name="Parey E."/>
            <person name="Louis A."/>
            <person name="Montfort J."/>
            <person name="Bouchez O."/>
            <person name="Roques C."/>
            <person name="Iampietro C."/>
            <person name="Lluch J."/>
            <person name="Castinel A."/>
            <person name="Donnadieu C."/>
            <person name="Desvignes T."/>
            <person name="Floi Bucao C."/>
            <person name="Jouanno E."/>
            <person name="Wen M."/>
            <person name="Mejri S."/>
            <person name="Dirks R."/>
            <person name="Jansen H."/>
            <person name="Henkel C."/>
            <person name="Chen W.J."/>
            <person name="Zahm M."/>
            <person name="Cabau C."/>
            <person name="Klopp C."/>
            <person name="Thompson A.W."/>
            <person name="Robinson-Rechavi M."/>
            <person name="Braasch I."/>
            <person name="Lecointre G."/>
            <person name="Bobe J."/>
            <person name="Postlethwait J.H."/>
            <person name="Berthelot C."/>
            <person name="Roest Crollius H."/>
            <person name="Guiguen Y."/>
        </authorList>
    </citation>
    <scope>NUCLEOTIDE SEQUENCE</scope>
    <source>
        <strain evidence="1">NC1722</strain>
    </source>
</reference>
<accession>A0AAD7SIB5</accession>
<dbReference type="AlphaFoldDB" id="A0AAD7SIB5"/>
<evidence type="ECO:0000313" key="1">
    <source>
        <dbReference type="EMBL" id="KAJ8402682.1"/>
    </source>
</evidence>
<dbReference type="EMBL" id="JAINUG010000062">
    <property type="protein sequence ID" value="KAJ8402682.1"/>
    <property type="molecule type" value="Genomic_DNA"/>
</dbReference>